<dbReference type="GO" id="GO:0004674">
    <property type="term" value="F:protein serine/threonine kinase activity"/>
    <property type="evidence" value="ECO:0007669"/>
    <property type="project" value="UniProtKB-KW"/>
</dbReference>
<keyword evidence="2" id="KW-0418">Kinase</keyword>
<dbReference type="InterPro" id="IPR000719">
    <property type="entry name" value="Prot_kinase_dom"/>
</dbReference>
<dbReference type="PANTHER" id="PTHR44167">
    <property type="entry name" value="OVARIAN-SPECIFIC SERINE/THREONINE-PROTEIN KINASE LOK-RELATED"/>
    <property type="match status" value="1"/>
</dbReference>
<feature type="domain" description="Protein kinase" evidence="1">
    <location>
        <begin position="19"/>
        <end position="354"/>
    </location>
</feature>
<accession>A0A481Z7K1</accession>
<dbReference type="SUPFAM" id="SSF56112">
    <property type="entry name" value="Protein kinase-like (PK-like)"/>
    <property type="match status" value="1"/>
</dbReference>
<proteinExistence type="predicted"/>
<dbReference type="Gene3D" id="1.10.510.10">
    <property type="entry name" value="Transferase(Phosphotransferase) domain 1"/>
    <property type="match status" value="1"/>
</dbReference>
<dbReference type="PANTHER" id="PTHR44167:SF24">
    <property type="entry name" value="SERINE_THREONINE-PROTEIN KINASE CHK2"/>
    <property type="match status" value="1"/>
</dbReference>
<gene>
    <name evidence="2" type="ORF">LCPAC304_01830</name>
</gene>
<evidence type="ECO:0000259" key="1">
    <source>
        <dbReference type="PROSITE" id="PS50011"/>
    </source>
</evidence>
<sequence>MPKGYTIPEDLRGKLLGNLYLDKVISTGGALSVVMLGLDILDNGKKYAVKILIPEDTSTSEFKSEKAAYELLSKHPSCDPYIVCVFEASTYPGLPRSKTPGTEFIKAFRTNSETIGKRMIPVENKYHYFQMELMDMDLHTFLKTMRKTHGEEWHSQYPSLIEKVIRDIFLGIQVVHDHLVAHLDLKPGNILLQVKDKDTFFGKPQAKDVLAKVGDLGFVCSGRIKVKRHIRRCTPWMTVRFAPPEVIRMWHSTKKFSLEIAKKADMWSAGVILGLLLFRKDELEILDAIETFFEDRDEDAYIDAFNKLIDGSVEYDSGHPSFDTAITDLFYKLIRYHPEERPSIAEALTKLPCLK</sequence>
<keyword evidence="2" id="KW-0808">Transferase</keyword>
<name>A0A481Z7K1_9VIRU</name>
<dbReference type="PROSITE" id="PS50011">
    <property type="entry name" value="PROTEIN_KINASE_DOM"/>
    <property type="match status" value="1"/>
</dbReference>
<dbReference type="GO" id="GO:0005524">
    <property type="term" value="F:ATP binding"/>
    <property type="evidence" value="ECO:0007669"/>
    <property type="project" value="InterPro"/>
</dbReference>
<dbReference type="InterPro" id="IPR008271">
    <property type="entry name" value="Ser/Thr_kinase_AS"/>
</dbReference>
<reference evidence="2" key="1">
    <citation type="journal article" date="2019" name="MBio">
        <title>Virus Genomes from Deep Sea Sediments Expand the Ocean Megavirome and Support Independent Origins of Viral Gigantism.</title>
        <authorList>
            <person name="Backstrom D."/>
            <person name="Yutin N."/>
            <person name="Jorgensen S.L."/>
            <person name="Dharamshi J."/>
            <person name="Homa F."/>
            <person name="Zaremba-Niedwiedzka K."/>
            <person name="Spang A."/>
            <person name="Wolf Y.I."/>
            <person name="Koonin E.V."/>
            <person name="Ettema T.J."/>
        </authorList>
    </citation>
    <scope>NUCLEOTIDE SEQUENCE</scope>
</reference>
<dbReference type="Pfam" id="PF00069">
    <property type="entry name" value="Pkinase"/>
    <property type="match status" value="1"/>
</dbReference>
<evidence type="ECO:0000313" key="2">
    <source>
        <dbReference type="EMBL" id="QBK91844.1"/>
    </source>
</evidence>
<dbReference type="SMART" id="SM00220">
    <property type="entry name" value="S_TKc"/>
    <property type="match status" value="1"/>
</dbReference>
<organism evidence="2">
    <name type="scientific">Pithovirus LCPAC304</name>
    <dbReference type="NCBI Taxonomy" id="2506594"/>
    <lineage>
        <taxon>Viruses</taxon>
        <taxon>Pithoviruses</taxon>
    </lineage>
</organism>
<dbReference type="EMBL" id="MK500565">
    <property type="protein sequence ID" value="QBK91844.1"/>
    <property type="molecule type" value="Genomic_DNA"/>
</dbReference>
<dbReference type="InterPro" id="IPR011009">
    <property type="entry name" value="Kinase-like_dom_sf"/>
</dbReference>
<keyword evidence="2" id="KW-0723">Serine/threonine-protein kinase</keyword>
<dbReference type="PROSITE" id="PS00108">
    <property type="entry name" value="PROTEIN_KINASE_ST"/>
    <property type="match status" value="1"/>
</dbReference>
<protein>
    <submittedName>
        <fullName evidence="2">Putative serine/threonine protein kinase</fullName>
    </submittedName>
</protein>